<keyword evidence="5 10" id="KW-0145">Chemotaxis</keyword>
<evidence type="ECO:0000256" key="11">
    <source>
        <dbReference type="SAM" id="MobiDB-lite"/>
    </source>
</evidence>
<dbReference type="GO" id="GO:0006935">
    <property type="term" value="P:chemotaxis"/>
    <property type="evidence" value="ECO:0007669"/>
    <property type="project" value="UniProtKB-KW"/>
</dbReference>
<organism evidence="12 13">
    <name type="scientific">Schwartzia succinivorans DSM 10502</name>
    <dbReference type="NCBI Taxonomy" id="1123243"/>
    <lineage>
        <taxon>Bacteria</taxon>
        <taxon>Bacillati</taxon>
        <taxon>Bacillota</taxon>
        <taxon>Negativicutes</taxon>
        <taxon>Selenomonadales</taxon>
        <taxon>Selenomonadaceae</taxon>
        <taxon>Schwartzia</taxon>
    </lineage>
</organism>
<dbReference type="Proteomes" id="UP000184404">
    <property type="component" value="Unassembled WGS sequence"/>
</dbReference>
<evidence type="ECO:0000256" key="1">
    <source>
        <dbReference type="ARBA" id="ARBA00002254"/>
    </source>
</evidence>
<keyword evidence="12" id="KW-0282">Flagellum</keyword>
<dbReference type="GO" id="GO:0071978">
    <property type="term" value="P:bacterial-type flagellum-dependent swarming motility"/>
    <property type="evidence" value="ECO:0007669"/>
    <property type="project" value="TreeGrafter"/>
</dbReference>
<evidence type="ECO:0000256" key="5">
    <source>
        <dbReference type="ARBA" id="ARBA00022500"/>
    </source>
</evidence>
<evidence type="ECO:0000313" key="13">
    <source>
        <dbReference type="Proteomes" id="UP000184404"/>
    </source>
</evidence>
<keyword evidence="12" id="KW-0966">Cell projection</keyword>
<evidence type="ECO:0000313" key="12">
    <source>
        <dbReference type="EMBL" id="SHE42468.1"/>
    </source>
</evidence>
<reference evidence="12 13" key="1">
    <citation type="submission" date="2016-11" db="EMBL/GenBank/DDBJ databases">
        <authorList>
            <person name="Jaros S."/>
            <person name="Januszkiewicz K."/>
            <person name="Wedrychowicz H."/>
        </authorList>
    </citation>
    <scope>NUCLEOTIDE SEQUENCE [LARGE SCALE GENOMIC DNA]</scope>
    <source>
        <strain evidence="12 13">DSM 10502</strain>
    </source>
</reference>
<sequence length="177" mass="19082">MADEKKPAEGAEEAKEEEKPAEGKKKSPIIIIAVLVLVGLVLAAGISYFVATKILSNSVAEEGAPRYHDPGVFIKLGDAKEGLLVNVGGIKGGRFLKVGIVLEMNPGKQDNIKEGKLNPVAETKMLDTVLQILRSEPLDGFDAQKQEALKDKIKVEVNHTLGEGSIYNVYITSFVLQ</sequence>
<keyword evidence="9 10" id="KW-0472">Membrane</keyword>
<evidence type="ECO:0000256" key="8">
    <source>
        <dbReference type="ARBA" id="ARBA00022989"/>
    </source>
</evidence>
<dbReference type="GO" id="GO:0009425">
    <property type="term" value="C:bacterial-type flagellum basal body"/>
    <property type="evidence" value="ECO:0007669"/>
    <property type="project" value="InterPro"/>
</dbReference>
<keyword evidence="7 10" id="KW-0283">Flagellar rotation</keyword>
<feature type="transmembrane region" description="Helical" evidence="10">
    <location>
        <begin position="29"/>
        <end position="51"/>
    </location>
</feature>
<feature type="region of interest" description="Disordered" evidence="11">
    <location>
        <begin position="1"/>
        <end position="20"/>
    </location>
</feature>
<dbReference type="Pfam" id="PF03748">
    <property type="entry name" value="FliL"/>
    <property type="match status" value="1"/>
</dbReference>
<name>A0A1M4TDL5_9FIRM</name>
<dbReference type="AlphaFoldDB" id="A0A1M4TDL5"/>
<keyword evidence="13" id="KW-1185">Reference proteome</keyword>
<keyword evidence="6 10" id="KW-0812">Transmembrane</keyword>
<dbReference type="RefSeq" id="WP_072934538.1">
    <property type="nucleotide sequence ID" value="NZ_FQUG01000002.1"/>
</dbReference>
<dbReference type="OrthoDB" id="1634000at2"/>
<keyword evidence="8 10" id="KW-1133">Transmembrane helix</keyword>
<keyword evidence="4 10" id="KW-1003">Cell membrane</keyword>
<comment type="subcellular location">
    <subcellularLocation>
        <location evidence="2">Cell membrane</location>
        <topology evidence="2">Single-pass membrane protein</topology>
    </subcellularLocation>
</comment>
<gene>
    <name evidence="12" type="ORF">SAMN02745190_00445</name>
</gene>
<comment type="similarity">
    <text evidence="3 10">Belongs to the FliL family.</text>
</comment>
<proteinExistence type="inferred from homology"/>
<dbReference type="GO" id="GO:0005886">
    <property type="term" value="C:plasma membrane"/>
    <property type="evidence" value="ECO:0007669"/>
    <property type="project" value="UniProtKB-SubCell"/>
</dbReference>
<evidence type="ECO:0000256" key="10">
    <source>
        <dbReference type="RuleBase" id="RU364125"/>
    </source>
</evidence>
<accession>A0A1M4TDL5</accession>
<comment type="function">
    <text evidence="1 10">Controls the rotational direction of flagella during chemotaxis.</text>
</comment>
<dbReference type="STRING" id="1123243.SAMN02745190_00445"/>
<evidence type="ECO:0000256" key="4">
    <source>
        <dbReference type="ARBA" id="ARBA00022475"/>
    </source>
</evidence>
<evidence type="ECO:0000256" key="3">
    <source>
        <dbReference type="ARBA" id="ARBA00008281"/>
    </source>
</evidence>
<dbReference type="EMBL" id="FQUG01000002">
    <property type="protein sequence ID" value="SHE42468.1"/>
    <property type="molecule type" value="Genomic_DNA"/>
</dbReference>
<dbReference type="InterPro" id="IPR005503">
    <property type="entry name" value="FliL"/>
</dbReference>
<protein>
    <recommendedName>
        <fullName evidence="10">Flagellar protein FliL</fullName>
    </recommendedName>
</protein>
<keyword evidence="12" id="KW-0969">Cilium</keyword>
<dbReference type="PANTHER" id="PTHR35091">
    <property type="entry name" value="FLAGELLAR PROTEIN FLIL"/>
    <property type="match status" value="1"/>
</dbReference>
<evidence type="ECO:0000256" key="2">
    <source>
        <dbReference type="ARBA" id="ARBA00004162"/>
    </source>
</evidence>
<dbReference type="PANTHER" id="PTHR35091:SF2">
    <property type="entry name" value="FLAGELLAR PROTEIN FLIL"/>
    <property type="match status" value="1"/>
</dbReference>
<evidence type="ECO:0000256" key="6">
    <source>
        <dbReference type="ARBA" id="ARBA00022692"/>
    </source>
</evidence>
<evidence type="ECO:0000256" key="9">
    <source>
        <dbReference type="ARBA" id="ARBA00023136"/>
    </source>
</evidence>
<evidence type="ECO:0000256" key="7">
    <source>
        <dbReference type="ARBA" id="ARBA00022779"/>
    </source>
</evidence>